<dbReference type="CDD" id="cd00093">
    <property type="entry name" value="HTH_XRE"/>
    <property type="match status" value="1"/>
</dbReference>
<gene>
    <name evidence="2" type="ORF">GALL_111110</name>
</gene>
<dbReference type="InterPro" id="IPR039554">
    <property type="entry name" value="HigA2-like_HTH"/>
</dbReference>
<dbReference type="Gene3D" id="1.10.260.40">
    <property type="entry name" value="lambda repressor-like DNA-binding domains"/>
    <property type="match status" value="1"/>
</dbReference>
<organism evidence="2">
    <name type="scientific">mine drainage metagenome</name>
    <dbReference type="NCBI Taxonomy" id="410659"/>
    <lineage>
        <taxon>unclassified sequences</taxon>
        <taxon>metagenomes</taxon>
        <taxon>ecological metagenomes</taxon>
    </lineage>
</organism>
<name>A0A1J5SS69_9ZZZZ</name>
<protein>
    <submittedName>
        <fullName evidence="2">Helix-turn-helix protein</fullName>
    </submittedName>
</protein>
<accession>A0A1J5SS69</accession>
<comment type="caution">
    <text evidence="2">The sequence shown here is derived from an EMBL/GenBank/DDBJ whole genome shotgun (WGS) entry which is preliminary data.</text>
</comment>
<dbReference type="PROSITE" id="PS50943">
    <property type="entry name" value="HTH_CROC1"/>
    <property type="match status" value="1"/>
</dbReference>
<dbReference type="Pfam" id="PF13744">
    <property type="entry name" value="HTH_37"/>
    <property type="match status" value="1"/>
</dbReference>
<dbReference type="SMART" id="SM00530">
    <property type="entry name" value="HTH_XRE"/>
    <property type="match status" value="1"/>
</dbReference>
<feature type="domain" description="HTH cro/C1-type" evidence="1">
    <location>
        <begin position="33"/>
        <end position="88"/>
    </location>
</feature>
<evidence type="ECO:0000313" key="2">
    <source>
        <dbReference type="EMBL" id="OIR06861.1"/>
    </source>
</evidence>
<proteinExistence type="predicted"/>
<dbReference type="GO" id="GO:0003677">
    <property type="term" value="F:DNA binding"/>
    <property type="evidence" value="ECO:0007669"/>
    <property type="project" value="InterPro"/>
</dbReference>
<dbReference type="EMBL" id="MLJW01000041">
    <property type="protein sequence ID" value="OIR06861.1"/>
    <property type="molecule type" value="Genomic_DNA"/>
</dbReference>
<reference evidence="2" key="1">
    <citation type="submission" date="2016-10" db="EMBL/GenBank/DDBJ databases">
        <title>Sequence of Gallionella enrichment culture.</title>
        <authorList>
            <person name="Poehlein A."/>
            <person name="Muehling M."/>
            <person name="Daniel R."/>
        </authorList>
    </citation>
    <scope>NUCLEOTIDE SEQUENCE</scope>
</reference>
<dbReference type="AlphaFoldDB" id="A0A1J5SS69"/>
<dbReference type="InterPro" id="IPR010982">
    <property type="entry name" value="Lambda_DNA-bd_dom_sf"/>
</dbReference>
<dbReference type="SUPFAM" id="SSF47413">
    <property type="entry name" value="lambda repressor-like DNA-binding domains"/>
    <property type="match status" value="1"/>
</dbReference>
<evidence type="ECO:0000259" key="1">
    <source>
        <dbReference type="PROSITE" id="PS50943"/>
    </source>
</evidence>
<sequence length="93" mass="10231">MSKQRFQSVWDAIEDTPQLAASMRARSELVIQLTEVIKKRGMTQAEAAKLFGVTQPRISDLMRGKIELFSVDALIDMAAVAGLSPQVKIKKAA</sequence>
<dbReference type="InterPro" id="IPR001387">
    <property type="entry name" value="Cro/C1-type_HTH"/>
</dbReference>